<dbReference type="GO" id="GO:0005987">
    <property type="term" value="P:sucrose catabolic process"/>
    <property type="evidence" value="ECO:0007669"/>
    <property type="project" value="TreeGrafter"/>
</dbReference>
<reference evidence="7" key="1">
    <citation type="submission" date="2020-12" db="EMBL/GenBank/DDBJ databases">
        <title>Metabolic potential, ecology and presence of endohyphal bacteria is reflected in genomic diversity of Mucoromycotina.</title>
        <authorList>
            <person name="Muszewska A."/>
            <person name="Okrasinska A."/>
            <person name="Steczkiewicz K."/>
            <person name="Drgas O."/>
            <person name="Orlowska M."/>
            <person name="Perlinska-Lenart U."/>
            <person name="Aleksandrzak-Piekarczyk T."/>
            <person name="Szatraj K."/>
            <person name="Zielenkiewicz U."/>
            <person name="Pilsyk S."/>
            <person name="Malc E."/>
            <person name="Mieczkowski P."/>
            <person name="Kruszewska J.S."/>
            <person name="Biernat P."/>
            <person name="Pawlowska J."/>
        </authorList>
    </citation>
    <scope>NUCLEOTIDE SEQUENCE</scope>
    <source>
        <strain evidence="7">WA0000067209</strain>
    </source>
</reference>
<evidence type="ECO:0000256" key="4">
    <source>
        <dbReference type="RuleBase" id="RU362110"/>
    </source>
</evidence>
<dbReference type="InterPro" id="IPR013320">
    <property type="entry name" value="ConA-like_dom_sf"/>
</dbReference>
<feature type="domain" description="Glycosyl hydrolase family 32 N-terminal" evidence="5">
    <location>
        <begin position="55"/>
        <end position="392"/>
    </location>
</feature>
<name>A0A8H7UJU9_MORIS</name>
<organism evidence="7 8">
    <name type="scientific">Mortierella isabellina</name>
    <name type="common">Filamentous fungus</name>
    <name type="synonym">Umbelopsis isabellina</name>
    <dbReference type="NCBI Taxonomy" id="91625"/>
    <lineage>
        <taxon>Eukaryota</taxon>
        <taxon>Fungi</taxon>
        <taxon>Fungi incertae sedis</taxon>
        <taxon>Mucoromycota</taxon>
        <taxon>Mucoromycotina</taxon>
        <taxon>Umbelopsidomycetes</taxon>
        <taxon>Umbelopsidales</taxon>
        <taxon>Umbelopsidaceae</taxon>
        <taxon>Umbelopsis</taxon>
    </lineage>
</organism>
<dbReference type="GO" id="GO:0004575">
    <property type="term" value="F:sucrose alpha-glucosidase activity"/>
    <property type="evidence" value="ECO:0007669"/>
    <property type="project" value="TreeGrafter"/>
</dbReference>
<feature type="non-terminal residue" evidence="7">
    <location>
        <position position="1"/>
    </location>
</feature>
<feature type="domain" description="Glycosyl hydrolase family 32 C-terminal" evidence="6">
    <location>
        <begin position="459"/>
        <end position="616"/>
    </location>
</feature>
<evidence type="ECO:0000256" key="2">
    <source>
        <dbReference type="ARBA" id="ARBA00022801"/>
    </source>
</evidence>
<dbReference type="AlphaFoldDB" id="A0A8H7UJU9"/>
<evidence type="ECO:0000259" key="6">
    <source>
        <dbReference type="Pfam" id="PF08244"/>
    </source>
</evidence>
<keyword evidence="2 4" id="KW-0378">Hydrolase</keyword>
<evidence type="ECO:0000256" key="1">
    <source>
        <dbReference type="ARBA" id="ARBA00009902"/>
    </source>
</evidence>
<dbReference type="SUPFAM" id="SSF49899">
    <property type="entry name" value="Concanavalin A-like lectins/glucanases"/>
    <property type="match status" value="1"/>
</dbReference>
<dbReference type="InterPro" id="IPR023296">
    <property type="entry name" value="Glyco_hydro_beta-prop_sf"/>
</dbReference>
<dbReference type="Gene3D" id="2.115.10.20">
    <property type="entry name" value="Glycosyl hydrolase domain, family 43"/>
    <property type="match status" value="1"/>
</dbReference>
<proteinExistence type="inferred from homology"/>
<dbReference type="CDD" id="cd18621">
    <property type="entry name" value="GH32_XdINV-like"/>
    <property type="match status" value="1"/>
</dbReference>
<evidence type="ECO:0000259" key="5">
    <source>
        <dbReference type="Pfam" id="PF00251"/>
    </source>
</evidence>
<dbReference type="EMBL" id="JAEPQZ010000002">
    <property type="protein sequence ID" value="KAG2184402.1"/>
    <property type="molecule type" value="Genomic_DNA"/>
</dbReference>
<accession>A0A8H7UJU9</accession>
<keyword evidence="8" id="KW-1185">Reference proteome</keyword>
<dbReference type="PANTHER" id="PTHR42800:SF3">
    <property type="entry name" value="GLYCOSYL HYDROLASE FAMILY 32 N-TERMINAL DOMAIN-CONTAINING PROTEIN"/>
    <property type="match status" value="1"/>
</dbReference>
<evidence type="ECO:0000313" key="8">
    <source>
        <dbReference type="Proteomes" id="UP000654370"/>
    </source>
</evidence>
<dbReference type="SMART" id="SM00640">
    <property type="entry name" value="Glyco_32"/>
    <property type="match status" value="1"/>
</dbReference>
<comment type="caution">
    <text evidence="7">The sequence shown here is derived from an EMBL/GenBank/DDBJ whole genome shotgun (WGS) entry which is preliminary data.</text>
</comment>
<protein>
    <recommendedName>
        <fullName evidence="9">Beta-fructofuranosidase</fullName>
    </recommendedName>
</protein>
<comment type="similarity">
    <text evidence="1 4">Belongs to the glycosyl hydrolase 32 family.</text>
</comment>
<gene>
    <name evidence="7" type="ORF">INT43_000311</name>
</gene>
<keyword evidence="3 4" id="KW-0326">Glycosidase</keyword>
<sequence>MSSAAVHTVASSIRCSSDDIQEHDYSQLAQSYQRIVANESHAKWPLFSKWRPSFHFIAPKGWMNDPCAPCYDPTTGVYHLFYQWNPRYHEWGNISWGHAVSKDLIAWEHVADSPALKPDTEYDCEGIFTGCMAPIGSDDIITIFYTSVSHTPINYTLPYVRGCETLSIATSTDRGLTWVKSKKNPIVAGPPLEVEPTAWRDPFVDSWPQMDILLDRKTDDNVYGVIAGGIRSQTPTCFLYSYKRNDPTAWEYLGSLANIGHNYRPSRWSGDFGVSWEVCNFFSLQDTQFMVVNAEGCALEKRYLRESLPARPVRQALWMAFDLVLSNQGEPKMAPSFSGILDHGCYYAAMSFFDPVGCQRILWGWLPEDDTTSDQRALQGWAGCLALPRELFVLIIPHVIRPIISNMKDLTNCSTVKDGAGTFTVSTLGIRPVKNLTKLRRNSLYRRIPDMCFATLSSTRHKLDITSRSFEIQVDIQITELTEEVGLSICHNKGDINYDYTQEAIISFSPESERLTVDRLKSTSVDNINTSPDGGAHTLFYTRDPKDGVVKLETLKLRIFCDNSVLEIFANDRFALTSRIYPDTSSVNVSLFATPKQNAASKFDNIVAKFTTIQIWENLLNKPGD</sequence>
<dbReference type="SUPFAM" id="SSF75005">
    <property type="entry name" value="Arabinanase/levansucrase/invertase"/>
    <property type="match status" value="1"/>
</dbReference>
<dbReference type="GO" id="GO:0005737">
    <property type="term" value="C:cytoplasm"/>
    <property type="evidence" value="ECO:0007669"/>
    <property type="project" value="TreeGrafter"/>
</dbReference>
<dbReference type="Gene3D" id="2.60.120.560">
    <property type="entry name" value="Exo-inulinase, domain 1"/>
    <property type="match status" value="1"/>
</dbReference>
<dbReference type="InterPro" id="IPR001362">
    <property type="entry name" value="Glyco_hydro_32"/>
</dbReference>
<dbReference type="InterPro" id="IPR013189">
    <property type="entry name" value="Glyco_hydro_32_C"/>
</dbReference>
<dbReference type="OrthoDB" id="202537at2759"/>
<evidence type="ECO:0000256" key="3">
    <source>
        <dbReference type="ARBA" id="ARBA00023295"/>
    </source>
</evidence>
<evidence type="ECO:0000313" key="7">
    <source>
        <dbReference type="EMBL" id="KAG2184402.1"/>
    </source>
</evidence>
<dbReference type="PANTHER" id="PTHR42800">
    <property type="entry name" value="EXOINULINASE INUD (AFU_ORTHOLOGUE AFUA_5G00480)"/>
    <property type="match status" value="1"/>
</dbReference>
<dbReference type="Pfam" id="PF08244">
    <property type="entry name" value="Glyco_hydro_32C"/>
    <property type="match status" value="1"/>
</dbReference>
<dbReference type="Proteomes" id="UP000654370">
    <property type="component" value="Unassembled WGS sequence"/>
</dbReference>
<dbReference type="InterPro" id="IPR013148">
    <property type="entry name" value="Glyco_hydro_32_N"/>
</dbReference>
<evidence type="ECO:0008006" key="9">
    <source>
        <dbReference type="Google" id="ProtNLM"/>
    </source>
</evidence>
<dbReference type="Pfam" id="PF00251">
    <property type="entry name" value="Glyco_hydro_32N"/>
    <property type="match status" value="1"/>
</dbReference>